<accession>A0ABD1L635</accession>
<comment type="caution">
    <text evidence="6">The sequence shown here is derived from an EMBL/GenBank/DDBJ whole genome shotgun (WGS) entry which is preliminary data.</text>
</comment>
<dbReference type="InterPro" id="IPR001046">
    <property type="entry name" value="NRAMP_fam"/>
</dbReference>
<name>A0ABD1L635_9FABA</name>
<protein>
    <submittedName>
        <fullName evidence="6">Uncharacterized protein</fullName>
    </submittedName>
</protein>
<keyword evidence="7" id="KW-1185">Reference proteome</keyword>
<comment type="similarity">
    <text evidence="2">Belongs to the NRAMP (TC 2.A.55) family.</text>
</comment>
<keyword evidence="3" id="KW-0812">Transmembrane</keyword>
<dbReference type="PANTHER" id="PTHR11706:SF89">
    <property type="entry name" value="METAL TRANSPORTER NRAMP3 PROTEIN"/>
    <property type="match status" value="1"/>
</dbReference>
<evidence type="ECO:0000313" key="6">
    <source>
        <dbReference type="EMBL" id="KAL2318500.1"/>
    </source>
</evidence>
<dbReference type="Proteomes" id="UP001603857">
    <property type="component" value="Unassembled WGS sequence"/>
</dbReference>
<gene>
    <name evidence="6" type="ORF">Fmac_032376</name>
</gene>
<evidence type="ECO:0000256" key="3">
    <source>
        <dbReference type="ARBA" id="ARBA00022692"/>
    </source>
</evidence>
<evidence type="ECO:0000256" key="5">
    <source>
        <dbReference type="ARBA" id="ARBA00023136"/>
    </source>
</evidence>
<evidence type="ECO:0000256" key="2">
    <source>
        <dbReference type="ARBA" id="ARBA00009965"/>
    </source>
</evidence>
<evidence type="ECO:0000313" key="7">
    <source>
        <dbReference type="Proteomes" id="UP001603857"/>
    </source>
</evidence>
<dbReference type="AlphaFoldDB" id="A0ABD1L635"/>
<evidence type="ECO:0000256" key="1">
    <source>
        <dbReference type="ARBA" id="ARBA00004141"/>
    </source>
</evidence>
<sequence length="86" mass="9710">MGLLIQLLSVRLSVTTRRHLAELCREKYTTWAKIVLWLMTELALIGYDIQEVISRAIAIRILNNGVVPLQVGVVISAFDWLALFTA</sequence>
<dbReference type="GO" id="GO:0016020">
    <property type="term" value="C:membrane"/>
    <property type="evidence" value="ECO:0007669"/>
    <property type="project" value="UniProtKB-SubCell"/>
</dbReference>
<keyword evidence="5" id="KW-0472">Membrane</keyword>
<dbReference type="PANTHER" id="PTHR11706">
    <property type="entry name" value="SOLUTE CARRIER PROTEIN FAMILY 11 MEMBER"/>
    <property type="match status" value="1"/>
</dbReference>
<organism evidence="6 7">
    <name type="scientific">Flemingia macrophylla</name>
    <dbReference type="NCBI Taxonomy" id="520843"/>
    <lineage>
        <taxon>Eukaryota</taxon>
        <taxon>Viridiplantae</taxon>
        <taxon>Streptophyta</taxon>
        <taxon>Embryophyta</taxon>
        <taxon>Tracheophyta</taxon>
        <taxon>Spermatophyta</taxon>
        <taxon>Magnoliopsida</taxon>
        <taxon>eudicotyledons</taxon>
        <taxon>Gunneridae</taxon>
        <taxon>Pentapetalae</taxon>
        <taxon>rosids</taxon>
        <taxon>fabids</taxon>
        <taxon>Fabales</taxon>
        <taxon>Fabaceae</taxon>
        <taxon>Papilionoideae</taxon>
        <taxon>50 kb inversion clade</taxon>
        <taxon>NPAAA clade</taxon>
        <taxon>indigoferoid/millettioid clade</taxon>
        <taxon>Phaseoleae</taxon>
        <taxon>Flemingia</taxon>
    </lineage>
</organism>
<dbReference type="Pfam" id="PF01566">
    <property type="entry name" value="Nramp"/>
    <property type="match status" value="1"/>
</dbReference>
<reference evidence="6 7" key="1">
    <citation type="submission" date="2024-08" db="EMBL/GenBank/DDBJ databases">
        <title>Insights into the chromosomal genome structure of Flemingia macrophylla.</title>
        <authorList>
            <person name="Ding Y."/>
            <person name="Zhao Y."/>
            <person name="Bi W."/>
            <person name="Wu M."/>
            <person name="Zhao G."/>
            <person name="Gong Y."/>
            <person name="Li W."/>
            <person name="Zhang P."/>
        </authorList>
    </citation>
    <scope>NUCLEOTIDE SEQUENCE [LARGE SCALE GENOMIC DNA]</scope>
    <source>
        <strain evidence="6">DYQJB</strain>
        <tissue evidence="6">Leaf</tissue>
    </source>
</reference>
<evidence type="ECO:0000256" key="4">
    <source>
        <dbReference type="ARBA" id="ARBA00022989"/>
    </source>
</evidence>
<keyword evidence="4" id="KW-1133">Transmembrane helix</keyword>
<proteinExistence type="inferred from homology"/>
<comment type="subcellular location">
    <subcellularLocation>
        <location evidence="1">Membrane</location>
        <topology evidence="1">Multi-pass membrane protein</topology>
    </subcellularLocation>
</comment>
<dbReference type="EMBL" id="JBGMDY010000011">
    <property type="protein sequence ID" value="KAL2318500.1"/>
    <property type="molecule type" value="Genomic_DNA"/>
</dbReference>
<dbReference type="PRINTS" id="PR00447">
    <property type="entry name" value="NATRESASSCMP"/>
</dbReference>